<evidence type="ECO:0000313" key="2">
    <source>
        <dbReference type="EMBL" id="OGZ12729.1"/>
    </source>
</evidence>
<comment type="caution">
    <text evidence="2">The sequence shown here is derived from an EMBL/GenBank/DDBJ whole genome shotgun (WGS) entry which is preliminary data.</text>
</comment>
<accession>A0A1G2DGI8</accession>
<dbReference type="Gene3D" id="3.40.50.720">
    <property type="entry name" value="NAD(P)-binding Rossmann-like Domain"/>
    <property type="match status" value="1"/>
</dbReference>
<dbReference type="PANTHER" id="PTHR43377">
    <property type="entry name" value="BILIVERDIN REDUCTASE A"/>
    <property type="match status" value="1"/>
</dbReference>
<gene>
    <name evidence="2" type="ORF">A3D67_02870</name>
</gene>
<feature type="domain" description="Gfo/Idh/MocA-like oxidoreductase N-terminal" evidence="1">
    <location>
        <begin position="5"/>
        <end position="130"/>
    </location>
</feature>
<dbReference type="SUPFAM" id="SSF55347">
    <property type="entry name" value="Glyceraldehyde-3-phosphate dehydrogenase-like, C-terminal domain"/>
    <property type="match status" value="1"/>
</dbReference>
<dbReference type="InterPro" id="IPR000683">
    <property type="entry name" value="Gfo/Idh/MocA-like_OxRdtase_N"/>
</dbReference>
<protein>
    <recommendedName>
        <fullName evidence="1">Gfo/Idh/MocA-like oxidoreductase N-terminal domain-containing protein</fullName>
    </recommendedName>
</protein>
<evidence type="ECO:0000259" key="1">
    <source>
        <dbReference type="Pfam" id="PF01408"/>
    </source>
</evidence>
<dbReference type="Pfam" id="PF01408">
    <property type="entry name" value="GFO_IDH_MocA"/>
    <property type="match status" value="1"/>
</dbReference>
<evidence type="ECO:0000313" key="3">
    <source>
        <dbReference type="Proteomes" id="UP000178099"/>
    </source>
</evidence>
<dbReference type="GO" id="GO:0000166">
    <property type="term" value="F:nucleotide binding"/>
    <property type="evidence" value="ECO:0007669"/>
    <property type="project" value="InterPro"/>
</dbReference>
<name>A0A1G2DGI8_9BACT</name>
<reference evidence="2 3" key="1">
    <citation type="journal article" date="2016" name="Nat. Commun.">
        <title>Thousands of microbial genomes shed light on interconnected biogeochemical processes in an aquifer system.</title>
        <authorList>
            <person name="Anantharaman K."/>
            <person name="Brown C.T."/>
            <person name="Hug L.A."/>
            <person name="Sharon I."/>
            <person name="Castelle C.J."/>
            <person name="Probst A.J."/>
            <person name="Thomas B.C."/>
            <person name="Singh A."/>
            <person name="Wilkins M.J."/>
            <person name="Karaoz U."/>
            <person name="Brodie E.L."/>
            <person name="Williams K.H."/>
            <person name="Hubbard S.S."/>
            <person name="Banfield J.F."/>
        </authorList>
    </citation>
    <scope>NUCLEOTIDE SEQUENCE [LARGE SCALE GENOMIC DNA]</scope>
</reference>
<dbReference type="SUPFAM" id="SSF51735">
    <property type="entry name" value="NAD(P)-binding Rossmann-fold domains"/>
    <property type="match status" value="1"/>
</dbReference>
<dbReference type="EMBL" id="MHLN01000002">
    <property type="protein sequence ID" value="OGZ12729.1"/>
    <property type="molecule type" value="Genomic_DNA"/>
</dbReference>
<dbReference type="Proteomes" id="UP000178099">
    <property type="component" value="Unassembled WGS sequence"/>
</dbReference>
<proteinExistence type="predicted"/>
<dbReference type="PANTHER" id="PTHR43377:SF1">
    <property type="entry name" value="BILIVERDIN REDUCTASE A"/>
    <property type="match status" value="1"/>
</dbReference>
<organism evidence="2 3">
    <name type="scientific">Candidatus Lloydbacteria bacterium RIFCSPHIGHO2_02_FULL_51_22</name>
    <dbReference type="NCBI Taxonomy" id="1798663"/>
    <lineage>
        <taxon>Bacteria</taxon>
        <taxon>Candidatus Lloydiibacteriota</taxon>
    </lineage>
</organism>
<dbReference type="InterPro" id="IPR051450">
    <property type="entry name" value="Gfo/Idh/MocA_Oxidoreductases"/>
</dbReference>
<dbReference type="InterPro" id="IPR036291">
    <property type="entry name" value="NAD(P)-bd_dom_sf"/>
</dbReference>
<dbReference type="AlphaFoldDB" id="A0A1G2DGI8"/>
<sequence>MQRKKIYIIGVGGIGSRHLQALKAVKSPLEITAVDRSEESLCVAKDRFEAMPEGTVLHQIEYRANIPKGEKVAIAIIATTSSVRAALTKELLEKSEVKYLILEKLLFQKKNDYDRVGGLLESRKVKTWVNCNMRMVPFYRALKKEFQGQKITYILHGNQSGLLTDLTHHLDFIMFLTGAKNFSVRTGMLDKKTKASKRKGHLELTGTLHAEFDDGSVGLFRCDTAGATPKIIEILSHDRRYIIREPENKAFVSLSPEWQWEEVSATIPYQSQMTTLLVEGLLAKGICTLPSYEEASQSHLQALEPLRKFLNSISSKKYTSYPFT</sequence>